<reference evidence="1 2" key="1">
    <citation type="journal article" date="2024" name="IMA Fungus">
        <title>Apiospora arundinis, a panoply of carbohydrate-active enzymes and secondary metabolites.</title>
        <authorList>
            <person name="Sorensen T."/>
            <person name="Petersen C."/>
            <person name="Muurmann A.T."/>
            <person name="Christiansen J.V."/>
            <person name="Brundto M.L."/>
            <person name="Overgaard C.K."/>
            <person name="Boysen A.T."/>
            <person name="Wollenberg R.D."/>
            <person name="Larsen T.O."/>
            <person name="Sorensen J.L."/>
            <person name="Nielsen K.L."/>
            <person name="Sondergaard T.E."/>
        </authorList>
    </citation>
    <scope>NUCLEOTIDE SEQUENCE [LARGE SCALE GENOMIC DNA]</scope>
    <source>
        <strain evidence="1 2">AAU 773</strain>
    </source>
</reference>
<evidence type="ECO:0000313" key="2">
    <source>
        <dbReference type="Proteomes" id="UP001390339"/>
    </source>
</evidence>
<organism evidence="1 2">
    <name type="scientific">Apiospora arundinis</name>
    <dbReference type="NCBI Taxonomy" id="335852"/>
    <lineage>
        <taxon>Eukaryota</taxon>
        <taxon>Fungi</taxon>
        <taxon>Dikarya</taxon>
        <taxon>Ascomycota</taxon>
        <taxon>Pezizomycotina</taxon>
        <taxon>Sordariomycetes</taxon>
        <taxon>Xylariomycetidae</taxon>
        <taxon>Amphisphaeriales</taxon>
        <taxon>Apiosporaceae</taxon>
        <taxon>Apiospora</taxon>
    </lineage>
</organism>
<dbReference type="Proteomes" id="UP001390339">
    <property type="component" value="Unassembled WGS sequence"/>
</dbReference>
<dbReference type="EMBL" id="JAPCWZ010000010">
    <property type="protein sequence ID" value="KAK8848717.1"/>
    <property type="molecule type" value="Genomic_DNA"/>
</dbReference>
<evidence type="ECO:0000313" key="1">
    <source>
        <dbReference type="EMBL" id="KAK8848717.1"/>
    </source>
</evidence>
<proteinExistence type="predicted"/>
<keyword evidence="2" id="KW-1185">Reference proteome</keyword>
<comment type="caution">
    <text evidence="1">The sequence shown here is derived from an EMBL/GenBank/DDBJ whole genome shotgun (WGS) entry which is preliminary data.</text>
</comment>
<gene>
    <name evidence="1" type="ORF">PGQ11_015197</name>
</gene>
<accession>A0ABR2HLV0</accession>
<sequence length="166" mass="19083">MACDKESQQTSVEDLQRRLTQLTMKADQAKPEAYKALNKKARGTDIFSKSPEACERDFMAELERMERMGKLRAKSQKPRKVPSETEFMAELERLEKSLAKAHQPMKVPTETEFMAELECVDKMLAKTQETKKAGDDITIIFLEVSTETEKQGMEHIMQSITYADRK</sequence>
<name>A0ABR2HLV0_9PEZI</name>
<protein>
    <submittedName>
        <fullName evidence="1">Uncharacterized protein</fullName>
    </submittedName>
</protein>